<dbReference type="Proteomes" id="UP000017836">
    <property type="component" value="Unassembled WGS sequence"/>
</dbReference>
<gene>
    <name evidence="2" type="ORF">AMTR_s00015p00252740</name>
</gene>
<sequence length="172" mass="19099">MHGHQIGCTRFQSLDLPPQVKEDAILELLDPRANHTATVASLKPDSEGRRAEEMIVERGRTFRAGPQVQTSKFSLEVANERSKGQSSPTLNSILEGMAEEPLRLSPRKPSTSPTISTFDTDAPQVRVEEKWVSSLERLAKGSPIEEPPLFAPTSFSETMMDQANKRKEDVQT</sequence>
<feature type="compositionally biased region" description="Polar residues" evidence="1">
    <location>
        <begin position="108"/>
        <end position="119"/>
    </location>
</feature>
<dbReference type="Gramene" id="ERN08929">
    <property type="protein sequence ID" value="ERN08929"/>
    <property type="gene ID" value="AMTR_s00015p00252740"/>
</dbReference>
<evidence type="ECO:0000256" key="1">
    <source>
        <dbReference type="SAM" id="MobiDB-lite"/>
    </source>
</evidence>
<feature type="compositionally biased region" description="Basic and acidic residues" evidence="1">
    <location>
        <begin position="163"/>
        <end position="172"/>
    </location>
</feature>
<feature type="region of interest" description="Disordered" evidence="1">
    <location>
        <begin position="98"/>
        <end position="122"/>
    </location>
</feature>
<dbReference type="EMBL" id="KI393208">
    <property type="protein sequence ID" value="ERN08929.1"/>
    <property type="molecule type" value="Genomic_DNA"/>
</dbReference>
<evidence type="ECO:0000313" key="2">
    <source>
        <dbReference type="EMBL" id="ERN08929.1"/>
    </source>
</evidence>
<evidence type="ECO:0000313" key="3">
    <source>
        <dbReference type="Proteomes" id="UP000017836"/>
    </source>
</evidence>
<organism evidence="2 3">
    <name type="scientific">Amborella trichopoda</name>
    <dbReference type="NCBI Taxonomy" id="13333"/>
    <lineage>
        <taxon>Eukaryota</taxon>
        <taxon>Viridiplantae</taxon>
        <taxon>Streptophyta</taxon>
        <taxon>Embryophyta</taxon>
        <taxon>Tracheophyta</taxon>
        <taxon>Spermatophyta</taxon>
        <taxon>Magnoliopsida</taxon>
        <taxon>Amborellales</taxon>
        <taxon>Amborellaceae</taxon>
        <taxon>Amborella</taxon>
    </lineage>
</organism>
<reference evidence="3" key="1">
    <citation type="journal article" date="2013" name="Science">
        <title>The Amborella genome and the evolution of flowering plants.</title>
        <authorList>
            <consortium name="Amborella Genome Project"/>
        </authorList>
    </citation>
    <scope>NUCLEOTIDE SEQUENCE [LARGE SCALE GENOMIC DNA]</scope>
</reference>
<protein>
    <submittedName>
        <fullName evidence="2">Uncharacterized protein</fullName>
    </submittedName>
</protein>
<dbReference type="HOGENOM" id="CLU_1557361_0_0_1"/>
<proteinExistence type="predicted"/>
<keyword evidence="3" id="KW-1185">Reference proteome</keyword>
<accession>W1PMB4</accession>
<feature type="region of interest" description="Disordered" evidence="1">
    <location>
        <begin position="143"/>
        <end position="172"/>
    </location>
</feature>
<name>W1PMB4_AMBTC</name>
<dbReference type="AlphaFoldDB" id="W1PMB4"/>